<gene>
    <name evidence="6" type="ORF">GGQ67_000705</name>
</gene>
<dbReference type="Proteomes" id="UP000582090">
    <property type="component" value="Unassembled WGS sequence"/>
</dbReference>
<comment type="subcellular location">
    <subcellularLocation>
        <location evidence="1">Cell membrane</location>
        <topology evidence="1">Peripheral membrane protein</topology>
    </subcellularLocation>
</comment>
<sequence>MSATIRNRVTFLFGVPTNGAKHGTGSVSSLVSAVAIIGLPHMAQEFAAAPSRRYLIFDKPTSSLDPELAGDVLNVMRDLAAEGMTMVVASHEIGFAAIVLDVQPGVRRNMLVGCSPYRFAGATVDRA</sequence>
<reference evidence="6 7" key="1">
    <citation type="submission" date="2020-08" db="EMBL/GenBank/DDBJ databases">
        <title>Genomic Encyclopedia of Type Strains, Phase IV (KMG-IV): sequencing the most valuable type-strain genomes for metagenomic binning, comparative biology and taxonomic classification.</title>
        <authorList>
            <person name="Goeker M."/>
        </authorList>
    </citation>
    <scope>NUCLEOTIDE SEQUENCE [LARGE SCALE GENOMIC DNA]</scope>
    <source>
        <strain evidence="6 7">DSM 26575</strain>
    </source>
</reference>
<keyword evidence="7" id="KW-1185">Reference proteome</keyword>
<evidence type="ECO:0000256" key="5">
    <source>
        <dbReference type="ARBA" id="ARBA00023136"/>
    </source>
</evidence>
<evidence type="ECO:0000256" key="2">
    <source>
        <dbReference type="ARBA" id="ARBA00005417"/>
    </source>
</evidence>
<keyword evidence="4" id="KW-1003">Cell membrane</keyword>
<evidence type="ECO:0000256" key="1">
    <source>
        <dbReference type="ARBA" id="ARBA00004202"/>
    </source>
</evidence>
<comment type="similarity">
    <text evidence="2">Belongs to the ABC transporter superfamily.</text>
</comment>
<dbReference type="GO" id="GO:0005886">
    <property type="term" value="C:plasma membrane"/>
    <property type="evidence" value="ECO:0007669"/>
    <property type="project" value="UniProtKB-SubCell"/>
</dbReference>
<evidence type="ECO:0000256" key="4">
    <source>
        <dbReference type="ARBA" id="ARBA00022475"/>
    </source>
</evidence>
<dbReference type="AlphaFoldDB" id="A0A7W6G9M2"/>
<keyword evidence="5" id="KW-0472">Membrane</keyword>
<accession>A0A7W6G9M2</accession>
<dbReference type="InterPro" id="IPR050086">
    <property type="entry name" value="MetN_ABC_transporter-like"/>
</dbReference>
<dbReference type="Gene3D" id="3.40.50.300">
    <property type="entry name" value="P-loop containing nucleotide triphosphate hydrolases"/>
    <property type="match status" value="1"/>
</dbReference>
<evidence type="ECO:0000256" key="3">
    <source>
        <dbReference type="ARBA" id="ARBA00022448"/>
    </source>
</evidence>
<evidence type="ECO:0000313" key="6">
    <source>
        <dbReference type="EMBL" id="MBB3963087.1"/>
    </source>
</evidence>
<protein>
    <submittedName>
        <fullName evidence="6">Uncharacterized protein</fullName>
    </submittedName>
</protein>
<keyword evidence="3" id="KW-0813">Transport</keyword>
<dbReference type="SUPFAM" id="SSF52540">
    <property type="entry name" value="P-loop containing nucleoside triphosphate hydrolases"/>
    <property type="match status" value="1"/>
</dbReference>
<organism evidence="6 7">
    <name type="scientific">Rhizobium metallidurans</name>
    <dbReference type="NCBI Taxonomy" id="1265931"/>
    <lineage>
        <taxon>Bacteria</taxon>
        <taxon>Pseudomonadati</taxon>
        <taxon>Pseudomonadota</taxon>
        <taxon>Alphaproteobacteria</taxon>
        <taxon>Hyphomicrobiales</taxon>
        <taxon>Rhizobiaceae</taxon>
        <taxon>Rhizobium/Agrobacterium group</taxon>
        <taxon>Rhizobium</taxon>
    </lineage>
</organism>
<dbReference type="EMBL" id="JACIDW010000001">
    <property type="protein sequence ID" value="MBB3963087.1"/>
    <property type="molecule type" value="Genomic_DNA"/>
</dbReference>
<dbReference type="PANTHER" id="PTHR43166:SF9">
    <property type="entry name" value="GLUTAMATE_ASPARTATE IMPORT ATP-BINDING PROTEIN GLTL"/>
    <property type="match status" value="1"/>
</dbReference>
<evidence type="ECO:0000313" key="7">
    <source>
        <dbReference type="Proteomes" id="UP000582090"/>
    </source>
</evidence>
<proteinExistence type="inferred from homology"/>
<dbReference type="PANTHER" id="PTHR43166">
    <property type="entry name" value="AMINO ACID IMPORT ATP-BINDING PROTEIN"/>
    <property type="match status" value="1"/>
</dbReference>
<dbReference type="InterPro" id="IPR027417">
    <property type="entry name" value="P-loop_NTPase"/>
</dbReference>
<name>A0A7W6G9M2_9HYPH</name>
<comment type="caution">
    <text evidence="6">The sequence shown here is derived from an EMBL/GenBank/DDBJ whole genome shotgun (WGS) entry which is preliminary data.</text>
</comment>